<evidence type="ECO:0000256" key="6">
    <source>
        <dbReference type="PROSITE-ProRule" id="PRU00201"/>
    </source>
</evidence>
<sequence length="507" mass="56394">MNVPPLAAPSTVPPPAPPLPTAKKNFTGETGIENRAVSMASIDCSSALSSPTEASPAKPAVTSPTTFEGTSETSPATSHIASASDSLRCTGTSLDNTSGSLPLLSGLPSAPFGHLDPEKDFSPTLTLNGVTVTLENNSVWKQFHSYGTEMILTKQGRRMFPYCRYRLTGLHPERYYSLVLSIDPFDKYKYRWNKSKWEVYGSADQHAQHMVRSFSHHYLSCKGSNWMGSLVSFYKLKLTNNFQSFEDHIILHSMHRYITKLHVIPVPDGGALNPYQDLGPESMTFTFPQTEFMAVTTYQNYRITQLKINHNPFAKGFREDGNYSQNRLVLKPIMSSPATKDEPYVSCIRGKHALGELVLVQQRPNVKSKEGNCTPKGICRTSTSSASKCSPWNRRRKKKLNRRWANSRGKDRKTAAATAPPTVVHSPSLSLALQPELDDVEGLMFVSFISKVKHCKFPVKNPPYAAAYLVHFSLVAPLVSQCMSTKFFTEVVHILENAFVAVYQNNF</sequence>
<comment type="subcellular location">
    <subcellularLocation>
        <location evidence="6">Nucleus</location>
    </subcellularLocation>
</comment>
<keyword evidence="1" id="KW-0217">Developmental protein</keyword>
<dbReference type="GO" id="GO:0005634">
    <property type="term" value="C:nucleus"/>
    <property type="evidence" value="ECO:0007669"/>
    <property type="project" value="UniProtKB-SubCell"/>
</dbReference>
<dbReference type="SMART" id="SM00425">
    <property type="entry name" value="TBOX"/>
    <property type="match status" value="1"/>
</dbReference>
<evidence type="ECO:0000256" key="7">
    <source>
        <dbReference type="SAM" id="MobiDB-lite"/>
    </source>
</evidence>
<feature type="compositionally biased region" description="Basic residues" evidence="7">
    <location>
        <begin position="393"/>
        <end position="402"/>
    </location>
</feature>
<reference evidence="9" key="2">
    <citation type="submission" date="2025-08" db="UniProtKB">
        <authorList>
            <consortium name="Ensembl"/>
        </authorList>
    </citation>
    <scope>IDENTIFICATION</scope>
</reference>
<feature type="region of interest" description="Disordered" evidence="7">
    <location>
        <begin position="383"/>
        <end position="419"/>
    </location>
</feature>
<reference evidence="9" key="3">
    <citation type="submission" date="2025-09" db="UniProtKB">
        <authorList>
            <consortium name="Ensembl"/>
        </authorList>
    </citation>
    <scope>IDENTIFICATION</scope>
</reference>
<dbReference type="Proteomes" id="UP000472264">
    <property type="component" value="Chromosome 24"/>
</dbReference>
<dbReference type="InterPro" id="IPR046360">
    <property type="entry name" value="T-box_DNA-bd"/>
</dbReference>
<dbReference type="InParanoid" id="A0A665WX42"/>
<dbReference type="Pfam" id="PF00907">
    <property type="entry name" value="T-box"/>
    <property type="match status" value="1"/>
</dbReference>
<dbReference type="Ensembl" id="ENSENLT00000049339.1">
    <property type="protein sequence ID" value="ENSENLP00000048192.1"/>
    <property type="gene ID" value="ENSENLG00000020330.1"/>
</dbReference>
<dbReference type="Gene3D" id="2.60.40.820">
    <property type="entry name" value="Transcription factor, T-box"/>
    <property type="match status" value="1"/>
</dbReference>
<protein>
    <recommendedName>
        <fullName evidence="8">T-box domain-containing protein</fullName>
    </recommendedName>
</protein>
<evidence type="ECO:0000313" key="10">
    <source>
        <dbReference type="Proteomes" id="UP000472264"/>
    </source>
</evidence>
<keyword evidence="4" id="KW-0804">Transcription</keyword>
<dbReference type="GO" id="GO:0045893">
    <property type="term" value="P:positive regulation of DNA-templated transcription"/>
    <property type="evidence" value="ECO:0007669"/>
    <property type="project" value="InterPro"/>
</dbReference>
<dbReference type="OMA" id="NINFYVS"/>
<dbReference type="InterPro" id="IPR036960">
    <property type="entry name" value="T-box_sf"/>
</dbReference>
<keyword evidence="3 6" id="KW-0238">DNA-binding</keyword>
<dbReference type="PRINTS" id="PR00937">
    <property type="entry name" value="TBOX"/>
</dbReference>
<feature type="region of interest" description="Disordered" evidence="7">
    <location>
        <begin position="47"/>
        <end position="84"/>
    </location>
</feature>
<dbReference type="GO" id="GO:0000785">
    <property type="term" value="C:chromatin"/>
    <property type="evidence" value="ECO:0007669"/>
    <property type="project" value="TreeGrafter"/>
</dbReference>
<dbReference type="PROSITE" id="PS50252">
    <property type="entry name" value="TBOX_3"/>
    <property type="match status" value="1"/>
</dbReference>
<evidence type="ECO:0000256" key="4">
    <source>
        <dbReference type="ARBA" id="ARBA00023163"/>
    </source>
</evidence>
<keyword evidence="10" id="KW-1185">Reference proteome</keyword>
<evidence type="ECO:0000256" key="1">
    <source>
        <dbReference type="ARBA" id="ARBA00022473"/>
    </source>
</evidence>
<feature type="domain" description="T-box" evidence="8">
    <location>
        <begin position="134"/>
        <end position="319"/>
    </location>
</feature>
<dbReference type="InterPro" id="IPR001699">
    <property type="entry name" value="TF_T-box"/>
</dbReference>
<dbReference type="InterPro" id="IPR008967">
    <property type="entry name" value="p53-like_TF_DNA-bd_sf"/>
</dbReference>
<evidence type="ECO:0000259" key="8">
    <source>
        <dbReference type="PROSITE" id="PS50252"/>
    </source>
</evidence>
<dbReference type="PANTHER" id="PTHR11267:SF104">
    <property type="entry name" value="T-BOX TRANSCRIPTION FACTOR TBX1"/>
    <property type="match status" value="1"/>
</dbReference>
<feature type="region of interest" description="Disordered" evidence="7">
    <location>
        <begin position="1"/>
        <end position="26"/>
    </location>
</feature>
<feature type="compositionally biased region" description="Polar residues" evidence="7">
    <location>
        <begin position="62"/>
        <end position="84"/>
    </location>
</feature>
<accession>A0A665WX42</accession>
<keyword evidence="2" id="KW-0805">Transcription regulation</keyword>
<reference evidence="9" key="1">
    <citation type="submission" date="2021-04" db="EMBL/GenBank/DDBJ databases">
        <authorList>
            <consortium name="Wellcome Sanger Institute Data Sharing"/>
        </authorList>
    </citation>
    <scope>NUCLEOTIDE SEQUENCE [LARGE SCALE GENOMIC DNA]</scope>
</reference>
<evidence type="ECO:0000256" key="3">
    <source>
        <dbReference type="ARBA" id="ARBA00023125"/>
    </source>
</evidence>
<keyword evidence="5 6" id="KW-0539">Nucleus</keyword>
<dbReference type="GO" id="GO:0001708">
    <property type="term" value="P:cell fate specification"/>
    <property type="evidence" value="ECO:0007669"/>
    <property type="project" value="TreeGrafter"/>
</dbReference>
<feature type="compositionally biased region" description="Low complexity" evidence="7">
    <location>
        <begin position="1"/>
        <end position="10"/>
    </location>
</feature>
<feature type="compositionally biased region" description="Pro residues" evidence="7">
    <location>
        <begin position="11"/>
        <end position="20"/>
    </location>
</feature>
<dbReference type="PANTHER" id="PTHR11267">
    <property type="entry name" value="T-BOX PROTEIN-RELATED"/>
    <property type="match status" value="1"/>
</dbReference>
<evidence type="ECO:0000313" key="9">
    <source>
        <dbReference type="Ensembl" id="ENSENLP00000048192.1"/>
    </source>
</evidence>
<evidence type="ECO:0000256" key="5">
    <source>
        <dbReference type="ARBA" id="ARBA00023242"/>
    </source>
</evidence>
<dbReference type="GO" id="GO:0000978">
    <property type="term" value="F:RNA polymerase II cis-regulatory region sequence-specific DNA binding"/>
    <property type="evidence" value="ECO:0007669"/>
    <property type="project" value="InterPro"/>
</dbReference>
<evidence type="ECO:0000256" key="2">
    <source>
        <dbReference type="ARBA" id="ARBA00023015"/>
    </source>
</evidence>
<dbReference type="AlphaFoldDB" id="A0A665WX42"/>
<name>A0A665WX42_ECHNA</name>
<dbReference type="GO" id="GO:0000981">
    <property type="term" value="F:DNA-binding transcription factor activity, RNA polymerase II-specific"/>
    <property type="evidence" value="ECO:0007669"/>
    <property type="project" value="TreeGrafter"/>
</dbReference>
<dbReference type="SUPFAM" id="SSF49417">
    <property type="entry name" value="p53-like transcription factors"/>
    <property type="match status" value="1"/>
</dbReference>
<proteinExistence type="predicted"/>
<comment type="caution">
    <text evidence="6">Lacks conserved residue(s) required for the propagation of feature annotation.</text>
</comment>
<organism evidence="9 10">
    <name type="scientific">Echeneis naucrates</name>
    <name type="common">Live sharksucker</name>
    <dbReference type="NCBI Taxonomy" id="173247"/>
    <lineage>
        <taxon>Eukaryota</taxon>
        <taxon>Metazoa</taxon>
        <taxon>Chordata</taxon>
        <taxon>Craniata</taxon>
        <taxon>Vertebrata</taxon>
        <taxon>Euteleostomi</taxon>
        <taxon>Actinopterygii</taxon>
        <taxon>Neopterygii</taxon>
        <taxon>Teleostei</taxon>
        <taxon>Neoteleostei</taxon>
        <taxon>Acanthomorphata</taxon>
        <taxon>Carangaria</taxon>
        <taxon>Carangiformes</taxon>
        <taxon>Echeneidae</taxon>
        <taxon>Echeneis</taxon>
    </lineage>
</organism>